<dbReference type="AlphaFoldDB" id="A0A0N9NM53"/>
<keyword evidence="1" id="KW-0614">Plasmid</keyword>
<dbReference type="EMBL" id="KT351735">
    <property type="protein sequence ID" value="ALG88722.1"/>
    <property type="molecule type" value="Genomic_DNA"/>
</dbReference>
<reference evidence="1" key="2">
    <citation type="submission" date="2015-07" db="EMBL/GenBank/DDBJ databases">
        <authorList>
            <person name="Welte C."/>
            <person name="de Graaf R."/>
            <person name="van den Bosch T.J.M."/>
            <person name="Op den Camp H."/>
            <person name="van Dam N."/>
            <person name="Jetten M."/>
        </authorList>
    </citation>
    <scope>NUCLEOTIDE SEQUENCE</scope>
    <source>
        <plasmid evidence="1">Drgb4</plasmid>
    </source>
</reference>
<dbReference type="RefSeq" id="WP_181375194.1">
    <property type="nucleotide sequence ID" value="NZ_KT351735.1"/>
</dbReference>
<protein>
    <submittedName>
        <fullName evidence="1">Uncharacterized protein</fullName>
    </submittedName>
</protein>
<geneLocation type="plasmid" evidence="1">
    <name>Drgb4</name>
</geneLocation>
<proteinExistence type="predicted"/>
<reference evidence="1" key="1">
    <citation type="journal article" date="2015" name="Environ. Microbiol.">
        <title>Plasmids from the gut microbiome of cabbage root fly larvae encode SaxA that catalyses the conversion of the plant toxin 2-phenylethyl isothiocyanate.</title>
        <authorList>
            <person name="Welte C.U."/>
            <person name="de Graaf R.M."/>
            <person name="van den Bosch T.J."/>
            <person name="Op den Camp H.J."/>
            <person name="van Dam N.M."/>
            <person name="Jetten M.S."/>
        </authorList>
    </citation>
    <scope>NUCLEOTIDE SEQUENCE</scope>
    <source>
        <plasmid evidence="1">Drgb4</plasmid>
    </source>
</reference>
<organism evidence="1">
    <name type="scientific">Pectobacterium carotovorum</name>
    <name type="common">Erwinia carotovora</name>
    <dbReference type="NCBI Taxonomy" id="554"/>
    <lineage>
        <taxon>Bacteria</taxon>
        <taxon>Pseudomonadati</taxon>
        <taxon>Pseudomonadota</taxon>
        <taxon>Gammaproteobacteria</taxon>
        <taxon>Enterobacterales</taxon>
        <taxon>Pectobacteriaceae</taxon>
        <taxon>Pectobacterium</taxon>
    </lineage>
</organism>
<gene>
    <name evidence="1" type="ORF">Drgb4_00002</name>
</gene>
<accession>A0A0N9NM53</accession>
<name>A0A0N9NM53_PECCA</name>
<sequence>MNIISYWQNPVIAHETKDRDFYVIYGLYNHLNQQDKPSKCLGLHWADYPKSRNVLAPMVVPAEVRDSILYGLLKDATDGRNGVDLNKIIEAIEYFKE</sequence>
<evidence type="ECO:0000313" key="1">
    <source>
        <dbReference type="EMBL" id="ALG88722.1"/>
    </source>
</evidence>